<feature type="transmembrane region" description="Helical" evidence="2">
    <location>
        <begin position="112"/>
        <end position="136"/>
    </location>
</feature>
<protein>
    <recommendedName>
        <fullName evidence="5">Protein LOW PSII ACCUMULATION 2, chloroplastic</fullName>
    </recommendedName>
</protein>
<evidence type="ECO:0000313" key="4">
    <source>
        <dbReference type="Proteomes" id="UP000249390"/>
    </source>
</evidence>
<gene>
    <name evidence="3" type="ORF">DM860_016086</name>
</gene>
<proteinExistence type="predicted"/>
<keyword evidence="2" id="KW-1133">Transmembrane helix</keyword>
<reference evidence="3 4" key="1">
    <citation type="submission" date="2018-06" db="EMBL/GenBank/DDBJ databases">
        <title>The Genome of Cuscuta australis (Dodder) Provides Insight into the Evolution of Plant Parasitism.</title>
        <authorList>
            <person name="Liu H."/>
        </authorList>
    </citation>
    <scope>NUCLEOTIDE SEQUENCE [LARGE SCALE GENOMIC DNA]</scope>
    <source>
        <strain evidence="4">cv. Yunnan</strain>
        <tissue evidence="3">Vines</tissue>
    </source>
</reference>
<keyword evidence="2" id="KW-0812">Transmembrane</keyword>
<dbReference type="InterPro" id="IPR038789">
    <property type="entry name" value="LPA2-like"/>
</dbReference>
<dbReference type="PANTHER" id="PTHR37385:SF2">
    <property type="entry name" value="PROTEIN LPA2"/>
    <property type="match status" value="1"/>
</dbReference>
<feature type="compositionally biased region" description="Basic residues" evidence="1">
    <location>
        <begin position="14"/>
        <end position="29"/>
    </location>
</feature>
<feature type="transmembrane region" description="Helical" evidence="2">
    <location>
        <begin position="148"/>
        <end position="170"/>
    </location>
</feature>
<accession>A0A328E2U7</accession>
<dbReference type="GO" id="GO:0009507">
    <property type="term" value="C:chloroplast"/>
    <property type="evidence" value="ECO:0007669"/>
    <property type="project" value="TreeGrafter"/>
</dbReference>
<dbReference type="Proteomes" id="UP000249390">
    <property type="component" value="Unassembled WGS sequence"/>
</dbReference>
<name>A0A328E2U7_9ASTE</name>
<dbReference type="AlphaFoldDB" id="A0A328E2U7"/>
<dbReference type="EMBL" id="NQVE01000035">
    <property type="protein sequence ID" value="RAL52237.1"/>
    <property type="molecule type" value="Genomic_DNA"/>
</dbReference>
<feature type="compositionally biased region" description="Basic and acidic residues" evidence="1">
    <location>
        <begin position="87"/>
        <end position="106"/>
    </location>
</feature>
<comment type="caution">
    <text evidence="3">The sequence shown here is derived from an EMBL/GenBank/DDBJ whole genome shotgun (WGS) entry which is preliminary data.</text>
</comment>
<evidence type="ECO:0000256" key="1">
    <source>
        <dbReference type="SAM" id="MobiDB-lite"/>
    </source>
</evidence>
<evidence type="ECO:0000256" key="2">
    <source>
        <dbReference type="SAM" id="Phobius"/>
    </source>
</evidence>
<keyword evidence="2" id="KW-0472">Membrane</keyword>
<dbReference type="PANTHER" id="PTHR37385">
    <property type="entry name" value="PROTEIN LOW PSII ACCUMULATION 2, CHLOROPLASTIC"/>
    <property type="match status" value="1"/>
</dbReference>
<evidence type="ECO:0008006" key="5">
    <source>
        <dbReference type="Google" id="ProtNLM"/>
    </source>
</evidence>
<sequence>MALILPLSSSSFITKKKSPGHHLLPHRARRIDLSAKSRDPSPSEDAPSSTAVPPQKRLGGAGLGFGSSTPKTQQKGERGRASVIRRAPIEKPKFDGRSDNARSQEPERSERAFLIAWLGLGATIIVEGIVLSASGFLPEQWDNFFAKYLYPSFTPTIALFLAGTVTYGVLKYLQSEKSKSEN</sequence>
<keyword evidence="4" id="KW-1185">Reference proteome</keyword>
<feature type="region of interest" description="Disordered" evidence="1">
    <location>
        <begin position="8"/>
        <end position="106"/>
    </location>
</feature>
<feature type="compositionally biased region" description="Basic and acidic residues" evidence="1">
    <location>
        <begin position="30"/>
        <end position="41"/>
    </location>
</feature>
<evidence type="ECO:0000313" key="3">
    <source>
        <dbReference type="EMBL" id="RAL52237.1"/>
    </source>
</evidence>
<organism evidence="3 4">
    <name type="scientific">Cuscuta australis</name>
    <dbReference type="NCBI Taxonomy" id="267555"/>
    <lineage>
        <taxon>Eukaryota</taxon>
        <taxon>Viridiplantae</taxon>
        <taxon>Streptophyta</taxon>
        <taxon>Embryophyta</taxon>
        <taxon>Tracheophyta</taxon>
        <taxon>Spermatophyta</taxon>
        <taxon>Magnoliopsida</taxon>
        <taxon>eudicotyledons</taxon>
        <taxon>Gunneridae</taxon>
        <taxon>Pentapetalae</taxon>
        <taxon>asterids</taxon>
        <taxon>lamiids</taxon>
        <taxon>Solanales</taxon>
        <taxon>Convolvulaceae</taxon>
        <taxon>Cuscuteae</taxon>
        <taxon>Cuscuta</taxon>
        <taxon>Cuscuta subgen. Grammica</taxon>
        <taxon>Cuscuta sect. Cleistogrammica</taxon>
    </lineage>
</organism>